<organism evidence="1">
    <name type="scientific">uncultured marine thaumarchaeote AD1000_07_E11</name>
    <dbReference type="NCBI Taxonomy" id="1455886"/>
    <lineage>
        <taxon>Archaea</taxon>
        <taxon>Nitrososphaerota</taxon>
        <taxon>environmental samples</taxon>
    </lineage>
</organism>
<keyword evidence="1" id="KW-0489">Methyltransferase</keyword>
<proteinExistence type="predicted"/>
<sequence length="60" mass="6657">MEKGHGGNVLKFLNKISFDQPFTFLDVGCGNGWVIRHVTEIPTCKKAVGIDKSKNDYSSK</sequence>
<dbReference type="InterPro" id="IPR029063">
    <property type="entry name" value="SAM-dependent_MTases_sf"/>
</dbReference>
<dbReference type="GO" id="GO:0008168">
    <property type="term" value="F:methyltransferase activity"/>
    <property type="evidence" value="ECO:0007669"/>
    <property type="project" value="UniProtKB-KW"/>
</dbReference>
<reference evidence="1" key="1">
    <citation type="journal article" date="2014" name="Genome Biol. Evol.">
        <title>Pangenome evidence for extensive interdomain horizontal transfer affecting lineage core and shell genes in uncultured planktonic thaumarchaeota and euryarchaeota.</title>
        <authorList>
            <person name="Deschamps P."/>
            <person name="Zivanovic Y."/>
            <person name="Moreira D."/>
            <person name="Rodriguez-Valera F."/>
            <person name="Lopez-Garcia P."/>
        </authorList>
    </citation>
    <scope>NUCLEOTIDE SEQUENCE</scope>
</reference>
<dbReference type="GO" id="GO:0032259">
    <property type="term" value="P:methylation"/>
    <property type="evidence" value="ECO:0007669"/>
    <property type="project" value="UniProtKB-KW"/>
</dbReference>
<dbReference type="SUPFAM" id="SSF53335">
    <property type="entry name" value="S-adenosyl-L-methionine-dependent methyltransferases"/>
    <property type="match status" value="1"/>
</dbReference>
<dbReference type="Gene3D" id="3.40.50.150">
    <property type="entry name" value="Vaccinia Virus protein VP39"/>
    <property type="match status" value="1"/>
</dbReference>
<dbReference type="EMBL" id="KF900320">
    <property type="protein sequence ID" value="AIE90827.1"/>
    <property type="molecule type" value="Genomic_DNA"/>
</dbReference>
<keyword evidence="1" id="KW-0808">Transferase</keyword>
<protein>
    <submittedName>
        <fullName evidence="1">Methyltransferase type 11</fullName>
    </submittedName>
</protein>
<evidence type="ECO:0000313" key="1">
    <source>
        <dbReference type="EMBL" id="AIE90827.1"/>
    </source>
</evidence>
<dbReference type="AlphaFoldDB" id="A0A075FM54"/>
<name>A0A075FM54_9ARCH</name>
<accession>A0A075FM54</accession>